<keyword evidence="3 6" id="KW-0479">Metal-binding</keyword>
<dbReference type="PANTHER" id="PTHR33751">
    <property type="entry name" value="CBB3-TYPE CYTOCHROME C OXIDASE SUBUNIT FIXP"/>
    <property type="match status" value="1"/>
</dbReference>
<evidence type="ECO:0000313" key="10">
    <source>
        <dbReference type="Proteomes" id="UP001163266"/>
    </source>
</evidence>
<keyword evidence="5 6" id="KW-0408">Iron</keyword>
<dbReference type="Pfam" id="PF00034">
    <property type="entry name" value="Cytochrom_C"/>
    <property type="match status" value="1"/>
</dbReference>
<protein>
    <submittedName>
        <fullName evidence="9">C-type cytochrome</fullName>
    </submittedName>
</protein>
<keyword evidence="7" id="KW-0732">Signal</keyword>
<dbReference type="InterPro" id="IPR036909">
    <property type="entry name" value="Cyt_c-like_dom_sf"/>
</dbReference>
<evidence type="ECO:0000256" key="1">
    <source>
        <dbReference type="ARBA" id="ARBA00022448"/>
    </source>
</evidence>
<reference evidence="9" key="1">
    <citation type="submission" date="2022-10" db="EMBL/GenBank/DDBJ databases">
        <title>Complete genome sequence of Schlegelella aquatica LMG 23380.</title>
        <authorList>
            <person name="Musilova J."/>
            <person name="Kourilova X."/>
            <person name="Bezdicek M."/>
            <person name="Hermankova K."/>
            <person name="Obruca S."/>
            <person name="Sedlar K."/>
        </authorList>
    </citation>
    <scope>NUCLEOTIDE SEQUENCE</scope>
    <source>
        <strain evidence="9">LMG 23380</strain>
    </source>
</reference>
<dbReference type="Gene3D" id="1.10.760.10">
    <property type="entry name" value="Cytochrome c-like domain"/>
    <property type="match status" value="1"/>
</dbReference>
<evidence type="ECO:0000256" key="2">
    <source>
        <dbReference type="ARBA" id="ARBA00022617"/>
    </source>
</evidence>
<evidence type="ECO:0000256" key="6">
    <source>
        <dbReference type="PROSITE-ProRule" id="PRU00433"/>
    </source>
</evidence>
<evidence type="ECO:0000256" key="7">
    <source>
        <dbReference type="SAM" id="SignalP"/>
    </source>
</evidence>
<keyword evidence="2 6" id="KW-0349">Heme</keyword>
<evidence type="ECO:0000256" key="3">
    <source>
        <dbReference type="ARBA" id="ARBA00022723"/>
    </source>
</evidence>
<accession>A0ABY6MTG2</accession>
<dbReference type="InterPro" id="IPR009056">
    <property type="entry name" value="Cyt_c-like_dom"/>
</dbReference>
<organism evidence="9 10">
    <name type="scientific">Caldimonas aquatica</name>
    <dbReference type="NCBI Taxonomy" id="376175"/>
    <lineage>
        <taxon>Bacteria</taxon>
        <taxon>Pseudomonadati</taxon>
        <taxon>Pseudomonadota</taxon>
        <taxon>Betaproteobacteria</taxon>
        <taxon>Burkholderiales</taxon>
        <taxon>Sphaerotilaceae</taxon>
        <taxon>Caldimonas</taxon>
    </lineage>
</organism>
<keyword evidence="1" id="KW-0813">Transport</keyword>
<evidence type="ECO:0000256" key="4">
    <source>
        <dbReference type="ARBA" id="ARBA00022982"/>
    </source>
</evidence>
<dbReference type="PROSITE" id="PS51007">
    <property type="entry name" value="CYTC"/>
    <property type="match status" value="1"/>
</dbReference>
<dbReference type="RefSeq" id="WP_264893053.1">
    <property type="nucleotide sequence ID" value="NZ_CP110257.1"/>
</dbReference>
<dbReference type="PANTHER" id="PTHR33751:SF9">
    <property type="entry name" value="CYTOCHROME C4"/>
    <property type="match status" value="1"/>
</dbReference>
<dbReference type="InterPro" id="IPR050597">
    <property type="entry name" value="Cytochrome_c_Oxidase_Subunit"/>
</dbReference>
<proteinExistence type="predicted"/>
<evidence type="ECO:0000313" key="9">
    <source>
        <dbReference type="EMBL" id="UZD55295.1"/>
    </source>
</evidence>
<feature type="chain" id="PRO_5047390870" evidence="7">
    <location>
        <begin position="21"/>
        <end position="107"/>
    </location>
</feature>
<dbReference type="EMBL" id="CP110257">
    <property type="protein sequence ID" value="UZD55295.1"/>
    <property type="molecule type" value="Genomic_DNA"/>
</dbReference>
<gene>
    <name evidence="9" type="ORF">OMP39_01470</name>
</gene>
<name>A0ABY6MTG2_9BURK</name>
<keyword evidence="4" id="KW-0249">Electron transport</keyword>
<dbReference type="Proteomes" id="UP001163266">
    <property type="component" value="Chromosome"/>
</dbReference>
<evidence type="ECO:0000256" key="5">
    <source>
        <dbReference type="ARBA" id="ARBA00023004"/>
    </source>
</evidence>
<sequence>MKPTPAWGVLLALVTSAAHAQQDPGPQALYVKSLAATCANCHGTNGRTVPTSSVPALAGMPRTYIIEQMKAFKSGARPATVMHQLAKGYNDAQIEAIAGYFAAQPRQ</sequence>
<evidence type="ECO:0000259" key="8">
    <source>
        <dbReference type="PROSITE" id="PS51007"/>
    </source>
</evidence>
<feature type="domain" description="Cytochrome c" evidence="8">
    <location>
        <begin position="20"/>
        <end position="105"/>
    </location>
</feature>
<keyword evidence="10" id="KW-1185">Reference proteome</keyword>
<feature type="signal peptide" evidence="7">
    <location>
        <begin position="1"/>
        <end position="20"/>
    </location>
</feature>
<dbReference type="SUPFAM" id="SSF46626">
    <property type="entry name" value="Cytochrome c"/>
    <property type="match status" value="1"/>
</dbReference>